<dbReference type="PANTHER" id="PTHR11060">
    <property type="entry name" value="PROTEIN MEMO1"/>
    <property type="match status" value="1"/>
</dbReference>
<gene>
    <name evidence="2" type="ordered locus">STHERM_c16070</name>
</gene>
<dbReference type="InterPro" id="IPR002737">
    <property type="entry name" value="MEMO1_fam"/>
</dbReference>
<dbReference type="AlphaFoldDB" id="E0RN77"/>
<comment type="similarity">
    <text evidence="1">Belongs to the MEMO1 family.</text>
</comment>
<dbReference type="Pfam" id="PF01875">
    <property type="entry name" value="Memo"/>
    <property type="match status" value="1"/>
</dbReference>
<evidence type="ECO:0000313" key="2">
    <source>
        <dbReference type="EMBL" id="ADN02547.1"/>
    </source>
</evidence>
<dbReference type="GO" id="GO:0051213">
    <property type="term" value="F:dioxygenase activity"/>
    <property type="evidence" value="ECO:0007669"/>
    <property type="project" value="UniProtKB-KW"/>
</dbReference>
<proteinExistence type="inferred from homology"/>
<name>E0RN77_WINT6</name>
<dbReference type="CDD" id="cd07361">
    <property type="entry name" value="MEMO_like"/>
    <property type="match status" value="1"/>
</dbReference>
<dbReference type="eggNOG" id="COG1355">
    <property type="taxonomic scope" value="Bacteria"/>
</dbReference>
<accession>E0RN77</accession>
<dbReference type="PANTHER" id="PTHR11060:SF0">
    <property type="entry name" value="PROTEIN MEMO1"/>
    <property type="match status" value="1"/>
</dbReference>
<dbReference type="Gene3D" id="3.40.830.10">
    <property type="entry name" value="LigB-like"/>
    <property type="match status" value="1"/>
</dbReference>
<reference evidence="2 3" key="2">
    <citation type="journal article" date="2010" name="J. Bacteriol.">
        <title>Genome sequence of the polysaccharide-degrading, thermophilic anaerobe Spirochaeta thermophila DSM 6192.</title>
        <authorList>
            <person name="Angelov A."/>
            <person name="Liebl S."/>
            <person name="Ballschmiter M."/>
            <person name="Bomeke M."/>
            <person name="Lehmann R."/>
            <person name="Liesegang H."/>
            <person name="Daniel R."/>
            <person name="Liebl W."/>
        </authorList>
    </citation>
    <scope>NUCLEOTIDE SEQUENCE [LARGE SCALE GENOMIC DNA]</scope>
    <source>
        <strain evidence="3">ATCC 49972 / DSM 6192 / RI 19.B1</strain>
    </source>
</reference>
<keyword evidence="2" id="KW-0560">Oxidoreductase</keyword>
<dbReference type="Proteomes" id="UP000001296">
    <property type="component" value="Chromosome"/>
</dbReference>
<dbReference type="EMBL" id="CP001698">
    <property type="protein sequence ID" value="ADN02547.1"/>
    <property type="molecule type" value="Genomic_DNA"/>
</dbReference>
<dbReference type="NCBIfam" id="TIGR04336">
    <property type="entry name" value="AmmeMemoSam_B"/>
    <property type="match status" value="1"/>
</dbReference>
<evidence type="ECO:0000313" key="3">
    <source>
        <dbReference type="Proteomes" id="UP000001296"/>
    </source>
</evidence>
<dbReference type="PaxDb" id="665571-STHERM_c16070"/>
<dbReference type="HOGENOM" id="CLU_038085_2_0_12"/>
<reference key="1">
    <citation type="submission" date="2009-08" db="EMBL/GenBank/DDBJ databases">
        <title>The genome sequence of Spirochaeta thermophila DSM6192.</title>
        <authorList>
            <person name="Angelov A."/>
            <person name="Mientus M."/>
            <person name="Wittenberg S."/>
            <person name="Lehmann R."/>
            <person name="Liesegang H."/>
            <person name="Daniel R."/>
            <person name="Liebl W."/>
        </authorList>
    </citation>
    <scope>NUCLEOTIDE SEQUENCE</scope>
    <source>
        <strain>DSM 6192</strain>
    </source>
</reference>
<evidence type="ECO:0000256" key="1">
    <source>
        <dbReference type="ARBA" id="ARBA00006315"/>
    </source>
</evidence>
<sequence length="299" mass="33334">MSFFIIMYYGTKIEECERFFEEDPMKVRERMLPPGWYPDEKEEVLEEIAGWKRLERRLSTPAVACIVPHAGWYFSGELAFMGIRSLDPEAEVVAVVGGHLSERSPLLYMPEDGLSTPLGDLPVERPLVETLREHVPTEPDVYPDNTVEIQLPLVKYCFPHASVVGLRCPPLLEVAERTARVLYDYGKETGKKPVVIGSTDLTHYGPQYGFTPVGVGRQAEEWVRFSNDQAIIEAFTSLDTARALDLALTRSAACSCGGAAVAMEYARLCGREKGTLLAYMQSSEKHPSRSFVGYAAVAF</sequence>
<organism evidence="2 3">
    <name type="scientific">Winmispira thermophila (strain ATCC 49972 / DSM 6192 / RI 19.B1)</name>
    <name type="common">Spirochaeta thermophila</name>
    <dbReference type="NCBI Taxonomy" id="665571"/>
    <lineage>
        <taxon>Bacteria</taxon>
        <taxon>Pseudomonadati</taxon>
        <taxon>Spirochaetota</taxon>
        <taxon>Spirochaetia</taxon>
        <taxon>Winmispirales</taxon>
        <taxon>Winmispiraceae</taxon>
        <taxon>Winmispira</taxon>
    </lineage>
</organism>
<protein>
    <submittedName>
        <fullName evidence="2">Putative dioxygenase</fullName>
    </submittedName>
</protein>
<keyword evidence="2" id="KW-0223">Dioxygenase</keyword>
<dbReference type="KEGG" id="sta:STHERM_c16070"/>